<dbReference type="PROSITE" id="PS50931">
    <property type="entry name" value="HTH_LYSR"/>
    <property type="match status" value="1"/>
</dbReference>
<dbReference type="GO" id="GO:0003700">
    <property type="term" value="F:DNA-binding transcription factor activity"/>
    <property type="evidence" value="ECO:0007669"/>
    <property type="project" value="InterPro"/>
</dbReference>
<keyword evidence="7" id="KW-1185">Reference proteome</keyword>
<dbReference type="SUPFAM" id="SSF46785">
    <property type="entry name" value="Winged helix' DNA-binding domain"/>
    <property type="match status" value="1"/>
</dbReference>
<feature type="domain" description="HTH lysR-type" evidence="5">
    <location>
        <begin position="9"/>
        <end position="66"/>
    </location>
</feature>
<dbReference type="CDD" id="cd05466">
    <property type="entry name" value="PBP2_LTTR_substrate"/>
    <property type="match status" value="1"/>
</dbReference>
<proteinExistence type="inferred from homology"/>
<evidence type="ECO:0000313" key="7">
    <source>
        <dbReference type="Proteomes" id="UP000051679"/>
    </source>
</evidence>
<dbReference type="Proteomes" id="UP000051679">
    <property type="component" value="Unassembled WGS sequence"/>
</dbReference>
<evidence type="ECO:0000259" key="5">
    <source>
        <dbReference type="PROSITE" id="PS50931"/>
    </source>
</evidence>
<evidence type="ECO:0000256" key="2">
    <source>
        <dbReference type="ARBA" id="ARBA00023015"/>
    </source>
</evidence>
<dbReference type="AlphaFoldDB" id="A0A0R1ZN87"/>
<dbReference type="InterPro" id="IPR036390">
    <property type="entry name" value="WH_DNA-bd_sf"/>
</dbReference>
<keyword evidence="4" id="KW-0804">Transcription</keyword>
<keyword evidence="2" id="KW-0805">Transcription regulation</keyword>
<name>A0A0R1ZN87_9LACO</name>
<evidence type="ECO:0000256" key="3">
    <source>
        <dbReference type="ARBA" id="ARBA00023125"/>
    </source>
</evidence>
<accession>A0A0R1ZN87</accession>
<dbReference type="PATRIC" id="fig|1291052.5.peg.813"/>
<dbReference type="InterPro" id="IPR005119">
    <property type="entry name" value="LysR_subst-bd"/>
</dbReference>
<evidence type="ECO:0000256" key="4">
    <source>
        <dbReference type="ARBA" id="ARBA00023163"/>
    </source>
</evidence>
<dbReference type="Gene3D" id="3.40.190.290">
    <property type="match status" value="1"/>
</dbReference>
<dbReference type="OrthoDB" id="9803735at2"/>
<dbReference type="Gene3D" id="1.10.10.10">
    <property type="entry name" value="Winged helix-like DNA-binding domain superfamily/Winged helix DNA-binding domain"/>
    <property type="match status" value="1"/>
</dbReference>
<dbReference type="InterPro" id="IPR036388">
    <property type="entry name" value="WH-like_DNA-bd_sf"/>
</dbReference>
<dbReference type="InterPro" id="IPR050950">
    <property type="entry name" value="HTH-type_LysR_regulators"/>
</dbReference>
<comment type="similarity">
    <text evidence="1">Belongs to the LysR transcriptional regulatory family.</text>
</comment>
<reference evidence="6 7" key="1">
    <citation type="journal article" date="2015" name="Genome Announc.">
        <title>Expanding the biotechnology potential of lactobacilli through comparative genomics of 213 strains and associated genera.</title>
        <authorList>
            <person name="Sun Z."/>
            <person name="Harris H.M."/>
            <person name="McCann A."/>
            <person name="Guo C."/>
            <person name="Argimon S."/>
            <person name="Zhang W."/>
            <person name="Yang X."/>
            <person name="Jeffery I.B."/>
            <person name="Cooney J.C."/>
            <person name="Kagawa T.F."/>
            <person name="Liu W."/>
            <person name="Song Y."/>
            <person name="Salvetti E."/>
            <person name="Wrobel A."/>
            <person name="Rasinkangas P."/>
            <person name="Parkhill J."/>
            <person name="Rea M.C."/>
            <person name="O'Sullivan O."/>
            <person name="Ritari J."/>
            <person name="Douillard F.P."/>
            <person name="Paul Ross R."/>
            <person name="Yang R."/>
            <person name="Briner A.E."/>
            <person name="Felis G.E."/>
            <person name="de Vos W.M."/>
            <person name="Barrangou R."/>
            <person name="Klaenhammer T.R."/>
            <person name="Caufield P.W."/>
            <person name="Cui Y."/>
            <person name="Zhang H."/>
            <person name="O'Toole P.W."/>
        </authorList>
    </citation>
    <scope>NUCLEOTIDE SEQUENCE [LARGE SCALE GENOMIC DNA]</scope>
    <source>
        <strain evidence="6 7">DSM 20505</strain>
    </source>
</reference>
<dbReference type="PRINTS" id="PR00039">
    <property type="entry name" value="HTHLYSR"/>
</dbReference>
<organism evidence="6 7">
    <name type="scientific">Lacticaseibacillus sharpeae JCM 1186 = DSM 20505</name>
    <dbReference type="NCBI Taxonomy" id="1291052"/>
    <lineage>
        <taxon>Bacteria</taxon>
        <taxon>Bacillati</taxon>
        <taxon>Bacillota</taxon>
        <taxon>Bacilli</taxon>
        <taxon>Lactobacillales</taxon>
        <taxon>Lactobacillaceae</taxon>
        <taxon>Lacticaseibacillus</taxon>
    </lineage>
</organism>
<sequence>MKTKQENIFSSKTLSYFLQLAETMNYTQAAQILGITQPALTQQIKKLERTVGAPLFFSVGKKLHLSDAGATMLAATQEIYEVLNQATDEIQRSTSATSGAISVGFLASIEDSVFNAFIAKYYKMHPDINVNFRMMTRREIWERLENNQIDLAVMYLPDDSIKNWKPYESRTIFNEQLMFLHHDDVLAGRDTVSFNETVDNRPWVSYPDDYFLAHLMREMYKNQLVTLPKPVAQFTTPFQIAEFSNRTNVDTALPASFYVAHKNEITAEAASFEPAINFELSFVFRKGKDQIPRIANFLDELDAYLAEEDYLSRIVKDSGRMLADSNK</sequence>
<dbReference type="SUPFAM" id="SSF53850">
    <property type="entry name" value="Periplasmic binding protein-like II"/>
    <property type="match status" value="1"/>
</dbReference>
<dbReference type="Pfam" id="PF03466">
    <property type="entry name" value="LysR_substrate"/>
    <property type="match status" value="1"/>
</dbReference>
<dbReference type="PANTHER" id="PTHR30419">
    <property type="entry name" value="HTH-TYPE TRANSCRIPTIONAL REGULATOR YBHD"/>
    <property type="match status" value="1"/>
</dbReference>
<evidence type="ECO:0000256" key="1">
    <source>
        <dbReference type="ARBA" id="ARBA00009437"/>
    </source>
</evidence>
<dbReference type="GO" id="GO:0003677">
    <property type="term" value="F:DNA binding"/>
    <property type="evidence" value="ECO:0007669"/>
    <property type="project" value="UniProtKB-KW"/>
</dbReference>
<gene>
    <name evidence="6" type="ORF">FC18_GL000797</name>
</gene>
<dbReference type="PANTHER" id="PTHR30419:SF8">
    <property type="entry name" value="NITROGEN ASSIMILATION TRANSCRIPTIONAL ACTIVATOR-RELATED"/>
    <property type="match status" value="1"/>
</dbReference>
<evidence type="ECO:0000313" key="6">
    <source>
        <dbReference type="EMBL" id="KRM56015.1"/>
    </source>
</evidence>
<dbReference type="RefSeq" id="WP_054676139.1">
    <property type="nucleotide sequence ID" value="NZ_AYYO01000010.1"/>
</dbReference>
<dbReference type="EMBL" id="AYYO01000010">
    <property type="protein sequence ID" value="KRM56015.1"/>
    <property type="molecule type" value="Genomic_DNA"/>
</dbReference>
<dbReference type="GO" id="GO:0005829">
    <property type="term" value="C:cytosol"/>
    <property type="evidence" value="ECO:0007669"/>
    <property type="project" value="TreeGrafter"/>
</dbReference>
<dbReference type="STRING" id="1291052.FC18_GL000797"/>
<dbReference type="Pfam" id="PF00126">
    <property type="entry name" value="HTH_1"/>
    <property type="match status" value="1"/>
</dbReference>
<protein>
    <submittedName>
        <fullName evidence="6">LysR family transcriptional regulator</fullName>
    </submittedName>
</protein>
<comment type="caution">
    <text evidence="6">The sequence shown here is derived from an EMBL/GenBank/DDBJ whole genome shotgun (WGS) entry which is preliminary data.</text>
</comment>
<keyword evidence="3" id="KW-0238">DNA-binding</keyword>
<dbReference type="InterPro" id="IPR000847">
    <property type="entry name" value="LysR_HTH_N"/>
</dbReference>